<evidence type="ECO:0000256" key="6">
    <source>
        <dbReference type="ARBA" id="ARBA00022884"/>
    </source>
</evidence>
<organism evidence="13 14">
    <name type="scientific">Micractinium conductrix</name>
    <dbReference type="NCBI Taxonomy" id="554055"/>
    <lineage>
        <taxon>Eukaryota</taxon>
        <taxon>Viridiplantae</taxon>
        <taxon>Chlorophyta</taxon>
        <taxon>core chlorophytes</taxon>
        <taxon>Trebouxiophyceae</taxon>
        <taxon>Chlorellales</taxon>
        <taxon>Chlorellaceae</taxon>
        <taxon>Chlorella clade</taxon>
        <taxon>Micractinium</taxon>
    </lineage>
</organism>
<comment type="caution">
    <text evidence="13">The sequence shown here is derived from an EMBL/GenBank/DDBJ whole genome shotgun (WGS) entry which is preliminary data.</text>
</comment>
<evidence type="ECO:0000256" key="10">
    <source>
        <dbReference type="PROSITE-ProRule" id="PRU00176"/>
    </source>
</evidence>
<evidence type="ECO:0000256" key="5">
    <source>
        <dbReference type="ARBA" id="ARBA00022737"/>
    </source>
</evidence>
<feature type="domain" description="RRM" evidence="12">
    <location>
        <begin position="7"/>
        <end position="86"/>
    </location>
</feature>
<dbReference type="FunFam" id="3.30.70.330:FF:000039">
    <property type="entry name" value="U1 small nuclear ribonucleoprotein A"/>
    <property type="match status" value="1"/>
</dbReference>
<keyword evidence="4" id="KW-0747">Spliceosome</keyword>
<keyword evidence="6 10" id="KW-0694">RNA-binding</keyword>
<dbReference type="InterPro" id="IPR035979">
    <property type="entry name" value="RBD_domain_sf"/>
</dbReference>
<dbReference type="AlphaFoldDB" id="A0A2P6V9H7"/>
<dbReference type="GO" id="GO:0006397">
    <property type="term" value="P:mRNA processing"/>
    <property type="evidence" value="ECO:0007669"/>
    <property type="project" value="UniProtKB-KW"/>
</dbReference>
<proteinExistence type="inferred from homology"/>
<dbReference type="GO" id="GO:0005681">
    <property type="term" value="C:spliceosomal complex"/>
    <property type="evidence" value="ECO:0007669"/>
    <property type="project" value="UniProtKB-KW"/>
</dbReference>
<keyword evidence="8" id="KW-0539">Nucleus</keyword>
<keyword evidence="7" id="KW-0508">mRNA splicing</keyword>
<evidence type="ECO:0000256" key="7">
    <source>
        <dbReference type="ARBA" id="ARBA00023187"/>
    </source>
</evidence>
<dbReference type="InterPro" id="IPR012677">
    <property type="entry name" value="Nucleotide-bd_a/b_plait_sf"/>
</dbReference>
<comment type="subcellular location">
    <subcellularLocation>
        <location evidence="1">Nucleus</location>
    </subcellularLocation>
</comment>
<keyword evidence="5" id="KW-0677">Repeat</keyword>
<sequence length="227" mass="23889">MDIPPNQTLYVNNLPEKIKKQELKQLLYALFGQFGKIIDVIAMRADKLRGQTWVVFADIASATSALRGMQGFPFYEKPIRVSFAISTSNAVAAMKGGKAKKSGKPPKAPKAAAEGDEGTAAEKKAAAADRRAAADKAAAGGGTVGGVDVGKPGSKLFVEGLPAATTAAMLDMLFKQFPGCKEVTMIPSKPGVAFIEFETEMQASVALSGLQGFKITPQNAMTITYAK</sequence>
<dbReference type="STRING" id="554055.A0A2P6V9H7"/>
<evidence type="ECO:0000313" key="13">
    <source>
        <dbReference type="EMBL" id="PSC70740.1"/>
    </source>
</evidence>
<dbReference type="OrthoDB" id="277802at2759"/>
<dbReference type="InterPro" id="IPR000504">
    <property type="entry name" value="RRM_dom"/>
</dbReference>
<evidence type="ECO:0000256" key="8">
    <source>
        <dbReference type="ARBA" id="ARBA00023242"/>
    </source>
</evidence>
<keyword evidence="3" id="KW-0507">mRNA processing</keyword>
<keyword evidence="9" id="KW-0687">Ribonucleoprotein</keyword>
<gene>
    <name evidence="13" type="ORF">C2E20_5807</name>
</gene>
<protein>
    <submittedName>
        <fullName evidence="13">U2 small nuclear ribonucleo B -like isoform A</fullName>
    </submittedName>
</protein>
<evidence type="ECO:0000256" key="1">
    <source>
        <dbReference type="ARBA" id="ARBA00004123"/>
    </source>
</evidence>
<dbReference type="GO" id="GO:0008380">
    <property type="term" value="P:RNA splicing"/>
    <property type="evidence" value="ECO:0007669"/>
    <property type="project" value="UniProtKB-KW"/>
</dbReference>
<evidence type="ECO:0000259" key="12">
    <source>
        <dbReference type="PROSITE" id="PS50102"/>
    </source>
</evidence>
<dbReference type="PANTHER" id="PTHR10501">
    <property type="entry name" value="U1 SMALL NUCLEAR RIBONUCLEOPROTEIN A/U2 SMALL NUCLEAR RIBONUCLEOPROTEIN B"/>
    <property type="match status" value="1"/>
</dbReference>
<dbReference type="FunFam" id="3.30.70.330:FF:000029">
    <property type="entry name" value="U2 small nuclear ribonucleoprotein B"/>
    <property type="match status" value="1"/>
</dbReference>
<dbReference type="GO" id="GO:0003723">
    <property type="term" value="F:RNA binding"/>
    <property type="evidence" value="ECO:0007669"/>
    <property type="project" value="UniProtKB-UniRule"/>
</dbReference>
<feature type="domain" description="RRM" evidence="12">
    <location>
        <begin position="154"/>
        <end position="227"/>
    </location>
</feature>
<evidence type="ECO:0000256" key="4">
    <source>
        <dbReference type="ARBA" id="ARBA00022728"/>
    </source>
</evidence>
<evidence type="ECO:0000256" key="9">
    <source>
        <dbReference type="ARBA" id="ARBA00023274"/>
    </source>
</evidence>
<dbReference type="SUPFAM" id="SSF54928">
    <property type="entry name" value="RNA-binding domain, RBD"/>
    <property type="match status" value="1"/>
</dbReference>
<dbReference type="GO" id="GO:0030532">
    <property type="term" value="C:small nuclear ribonucleoprotein complex"/>
    <property type="evidence" value="ECO:0007669"/>
    <property type="project" value="UniProtKB-ARBA"/>
</dbReference>
<dbReference type="SMART" id="SM00360">
    <property type="entry name" value="RRM"/>
    <property type="match status" value="2"/>
</dbReference>
<reference evidence="13 14" key="1">
    <citation type="journal article" date="2018" name="Plant J.">
        <title>Genome sequences of Chlorella sorokiniana UTEX 1602 and Micractinium conductrix SAG 241.80: implications to maltose excretion by a green alga.</title>
        <authorList>
            <person name="Arriola M.B."/>
            <person name="Velmurugan N."/>
            <person name="Zhang Y."/>
            <person name="Plunkett M.H."/>
            <person name="Hondzo H."/>
            <person name="Barney B.M."/>
        </authorList>
    </citation>
    <scope>NUCLEOTIDE SEQUENCE [LARGE SCALE GENOMIC DNA]</scope>
    <source>
        <strain evidence="13 14">SAG 241.80</strain>
    </source>
</reference>
<dbReference type="Gene3D" id="3.30.70.330">
    <property type="match status" value="2"/>
</dbReference>
<dbReference type="CDD" id="cd12246">
    <property type="entry name" value="RRM1_U1A_like"/>
    <property type="match status" value="1"/>
</dbReference>
<dbReference type="Proteomes" id="UP000239649">
    <property type="component" value="Unassembled WGS sequence"/>
</dbReference>
<comment type="similarity">
    <text evidence="2">Belongs to the RRM U1 A/B'' family.</text>
</comment>
<name>A0A2P6V9H7_9CHLO</name>
<evidence type="ECO:0000313" key="14">
    <source>
        <dbReference type="Proteomes" id="UP000239649"/>
    </source>
</evidence>
<evidence type="ECO:0000256" key="2">
    <source>
        <dbReference type="ARBA" id="ARBA00007243"/>
    </source>
</evidence>
<feature type="region of interest" description="Disordered" evidence="11">
    <location>
        <begin position="96"/>
        <end position="127"/>
    </location>
</feature>
<dbReference type="Pfam" id="PF00076">
    <property type="entry name" value="RRM_1"/>
    <property type="match status" value="2"/>
</dbReference>
<evidence type="ECO:0000256" key="3">
    <source>
        <dbReference type="ARBA" id="ARBA00022664"/>
    </source>
</evidence>
<dbReference type="CDD" id="cd12247">
    <property type="entry name" value="RRM2_U1A_like"/>
    <property type="match status" value="1"/>
</dbReference>
<dbReference type="PROSITE" id="PS50102">
    <property type="entry name" value="RRM"/>
    <property type="match status" value="2"/>
</dbReference>
<evidence type="ECO:0000256" key="11">
    <source>
        <dbReference type="SAM" id="MobiDB-lite"/>
    </source>
</evidence>
<dbReference type="EMBL" id="LHPF02000018">
    <property type="protein sequence ID" value="PSC70740.1"/>
    <property type="molecule type" value="Genomic_DNA"/>
</dbReference>
<keyword evidence="14" id="KW-1185">Reference proteome</keyword>
<accession>A0A2P6V9H7</accession>